<feature type="compositionally biased region" description="Polar residues" evidence="1">
    <location>
        <begin position="1"/>
        <end position="11"/>
    </location>
</feature>
<name>A0A2U9NWJ7_STRAS</name>
<protein>
    <submittedName>
        <fullName evidence="2">Uncharacterized protein</fullName>
    </submittedName>
</protein>
<reference evidence="2 3" key="1">
    <citation type="submission" date="2018-06" db="EMBL/GenBank/DDBJ databases">
        <title>The complete genome sequence of a nosiheptide producer Streptomyces actuosus ATCC 25421: deducing the ability of producing a new class III lantibiotics.</title>
        <authorList>
            <person name="Liu W."/>
            <person name="Sun F."/>
            <person name="Hu Y."/>
        </authorList>
    </citation>
    <scope>NUCLEOTIDE SEQUENCE [LARGE SCALE GENOMIC DNA]</scope>
    <source>
        <strain evidence="2 3">ATCC 25421</strain>
    </source>
</reference>
<dbReference type="Proteomes" id="UP000247634">
    <property type="component" value="Chromosome"/>
</dbReference>
<proteinExistence type="predicted"/>
<organism evidence="2 3">
    <name type="scientific">Streptomyces actuosus</name>
    <dbReference type="NCBI Taxonomy" id="1885"/>
    <lineage>
        <taxon>Bacteria</taxon>
        <taxon>Bacillati</taxon>
        <taxon>Actinomycetota</taxon>
        <taxon>Actinomycetes</taxon>
        <taxon>Kitasatosporales</taxon>
        <taxon>Streptomycetaceae</taxon>
        <taxon>Streptomyces</taxon>
    </lineage>
</organism>
<evidence type="ECO:0000256" key="1">
    <source>
        <dbReference type="SAM" id="MobiDB-lite"/>
    </source>
</evidence>
<dbReference type="AlphaFoldDB" id="A0A2U9NWJ7"/>
<accession>A0A2U9NWJ7</accession>
<feature type="region of interest" description="Disordered" evidence="1">
    <location>
        <begin position="1"/>
        <end position="62"/>
    </location>
</feature>
<dbReference type="KEGG" id="sact:DMT42_04750"/>
<gene>
    <name evidence="2" type="ORF">DMT42_04750</name>
</gene>
<evidence type="ECO:0000313" key="2">
    <source>
        <dbReference type="EMBL" id="AWT41680.1"/>
    </source>
</evidence>
<sequence>MSEFYEQTPSQAEGERDDADDAVAESRASRTGPAGDAYDPPRTTPSQAEGERADDTRDTSGT</sequence>
<evidence type="ECO:0000313" key="3">
    <source>
        <dbReference type="Proteomes" id="UP000247634"/>
    </source>
</evidence>
<dbReference type="RefSeq" id="WP_110626616.1">
    <property type="nucleotide sequence ID" value="NZ_CP029788.1"/>
</dbReference>
<dbReference type="OrthoDB" id="4306365at2"/>
<feature type="compositionally biased region" description="Basic and acidic residues" evidence="1">
    <location>
        <begin position="49"/>
        <end position="62"/>
    </location>
</feature>
<dbReference type="EMBL" id="CP029788">
    <property type="protein sequence ID" value="AWT41680.1"/>
    <property type="molecule type" value="Genomic_DNA"/>
</dbReference>
<keyword evidence="3" id="KW-1185">Reference proteome</keyword>